<reference evidence="2" key="1">
    <citation type="journal article" date="2019" name="Int. J. Syst. Evol. Microbiol.">
        <title>The Global Catalogue of Microorganisms (GCM) 10K type strain sequencing project: providing services to taxonomists for standard genome sequencing and annotation.</title>
        <authorList>
            <consortium name="The Broad Institute Genomics Platform"/>
            <consortium name="The Broad Institute Genome Sequencing Center for Infectious Disease"/>
            <person name="Wu L."/>
            <person name="Ma J."/>
        </authorList>
    </citation>
    <scope>NUCLEOTIDE SEQUENCE [LARGE SCALE GENOMIC DNA]</scope>
    <source>
        <strain evidence="2">CCM 8936</strain>
    </source>
</reference>
<sequence>MAYLYLLDQIMDGLHLDPLLLTINHMARSDGHLPFYSGYQLDILHTIISSTQNKELMAFILE</sequence>
<dbReference type="RefSeq" id="WP_125678240.1">
    <property type="nucleotide sequence ID" value="NZ_JBHTOI010000031.1"/>
</dbReference>
<protein>
    <submittedName>
        <fullName evidence="1">Uncharacterized protein</fullName>
    </submittedName>
</protein>
<dbReference type="Proteomes" id="UP001597251">
    <property type="component" value="Unassembled WGS sequence"/>
</dbReference>
<name>A0ABW4BU15_9LACO</name>
<evidence type="ECO:0000313" key="2">
    <source>
        <dbReference type="Proteomes" id="UP001597251"/>
    </source>
</evidence>
<keyword evidence="2" id="KW-1185">Reference proteome</keyword>
<accession>A0ABW4BU15</accession>
<evidence type="ECO:0000313" key="1">
    <source>
        <dbReference type="EMBL" id="MFD1418007.1"/>
    </source>
</evidence>
<proteinExistence type="predicted"/>
<organism evidence="1 2">
    <name type="scientific">Companilactobacillus keshanensis</name>
    <dbReference type="NCBI Taxonomy" id="2486003"/>
    <lineage>
        <taxon>Bacteria</taxon>
        <taxon>Bacillati</taxon>
        <taxon>Bacillota</taxon>
        <taxon>Bacilli</taxon>
        <taxon>Lactobacillales</taxon>
        <taxon>Lactobacillaceae</taxon>
        <taxon>Companilactobacillus</taxon>
    </lineage>
</organism>
<comment type="caution">
    <text evidence="1">The sequence shown here is derived from an EMBL/GenBank/DDBJ whole genome shotgun (WGS) entry which is preliminary data.</text>
</comment>
<gene>
    <name evidence="1" type="ORF">ACFQ42_04565</name>
</gene>
<dbReference type="EMBL" id="JBHTOI010000031">
    <property type="protein sequence ID" value="MFD1418007.1"/>
    <property type="molecule type" value="Genomic_DNA"/>
</dbReference>